<evidence type="ECO:0000256" key="1">
    <source>
        <dbReference type="ARBA" id="ARBA00023125"/>
    </source>
</evidence>
<dbReference type="SMART" id="SM00530">
    <property type="entry name" value="HTH_XRE"/>
    <property type="match status" value="1"/>
</dbReference>
<evidence type="ECO:0000259" key="2">
    <source>
        <dbReference type="PROSITE" id="PS50943"/>
    </source>
</evidence>
<keyword evidence="4" id="KW-1185">Reference proteome</keyword>
<feature type="domain" description="HTH cro/C1-type" evidence="2">
    <location>
        <begin position="4"/>
        <end position="58"/>
    </location>
</feature>
<name>A0A224XEQ1_9LACT</name>
<dbReference type="Pfam" id="PF01381">
    <property type="entry name" value="HTH_3"/>
    <property type="match status" value="1"/>
</dbReference>
<dbReference type="InterPro" id="IPR010982">
    <property type="entry name" value="Lambda_DNA-bd_dom_sf"/>
</dbReference>
<reference evidence="4" key="1">
    <citation type="submission" date="2017-08" db="EMBL/GenBank/DDBJ databases">
        <title>Draft genome sequence of Lactococcus sp. strain Rs-Y01, isolated from the gut of the lower termite Reticulitermes speratus.</title>
        <authorList>
            <person name="Ohkuma M."/>
            <person name="Yuki M."/>
        </authorList>
    </citation>
    <scope>NUCLEOTIDE SEQUENCE [LARGE SCALE GENOMIC DNA]</scope>
    <source>
        <strain evidence="4">Rs-Y01</strain>
    </source>
</reference>
<dbReference type="SUPFAM" id="SSF47413">
    <property type="entry name" value="lambda repressor-like DNA-binding domains"/>
    <property type="match status" value="1"/>
</dbReference>
<evidence type="ECO:0000313" key="4">
    <source>
        <dbReference type="Proteomes" id="UP000218689"/>
    </source>
</evidence>
<keyword evidence="1" id="KW-0238">DNA-binding</keyword>
<dbReference type="PROSITE" id="PS50943">
    <property type="entry name" value="HTH_CROC1"/>
    <property type="match status" value="1"/>
</dbReference>
<dbReference type="Proteomes" id="UP000218689">
    <property type="component" value="Unassembled WGS sequence"/>
</dbReference>
<dbReference type="RefSeq" id="WP_094785138.1">
    <property type="nucleotide sequence ID" value="NZ_BEDT01000004.1"/>
</dbReference>
<protein>
    <recommendedName>
        <fullName evidence="2">HTH cro/C1-type domain-containing protein</fullName>
    </recommendedName>
</protein>
<dbReference type="EMBL" id="BEDT01000004">
    <property type="protein sequence ID" value="GAX48105.1"/>
    <property type="molecule type" value="Genomic_DNA"/>
</dbReference>
<dbReference type="AlphaFoldDB" id="A0A224XEQ1"/>
<dbReference type="CDD" id="cd00093">
    <property type="entry name" value="HTH_XRE"/>
    <property type="match status" value="1"/>
</dbReference>
<sequence length="139" mass="16322">MNKIKFLRKEKNLTMKDLAELIGVTEATISRWENDKPAPRVNQVKKLAEYFDVLPEYILGLTDIKNYDQIAVESSKAFDEHKDFTTPSYLTSAIDDLPREFHRINNIYRTLNDDSRIKVVNYANDLQRLQELETKLKEN</sequence>
<dbReference type="PANTHER" id="PTHR46558:SF11">
    <property type="entry name" value="HTH-TYPE TRANSCRIPTIONAL REGULATOR XRE"/>
    <property type="match status" value="1"/>
</dbReference>
<proteinExistence type="predicted"/>
<organism evidence="3 4">
    <name type="scientific">Pseudolactococcus reticulitermitis</name>
    <dbReference type="NCBI Taxonomy" id="2025039"/>
    <lineage>
        <taxon>Bacteria</taxon>
        <taxon>Bacillati</taxon>
        <taxon>Bacillota</taxon>
        <taxon>Bacilli</taxon>
        <taxon>Lactobacillales</taxon>
        <taxon>Streptococcaceae</taxon>
        <taxon>Pseudolactococcus</taxon>
    </lineage>
</organism>
<dbReference type="PANTHER" id="PTHR46558">
    <property type="entry name" value="TRACRIPTIONAL REGULATORY PROTEIN-RELATED-RELATED"/>
    <property type="match status" value="1"/>
</dbReference>
<gene>
    <name evidence="3" type="ORF">RsY01_1719</name>
</gene>
<dbReference type="GO" id="GO:0003677">
    <property type="term" value="F:DNA binding"/>
    <property type="evidence" value="ECO:0007669"/>
    <property type="project" value="UniProtKB-KW"/>
</dbReference>
<evidence type="ECO:0000313" key="3">
    <source>
        <dbReference type="EMBL" id="GAX48105.1"/>
    </source>
</evidence>
<dbReference type="Gene3D" id="1.10.260.40">
    <property type="entry name" value="lambda repressor-like DNA-binding domains"/>
    <property type="match status" value="1"/>
</dbReference>
<dbReference type="InterPro" id="IPR001387">
    <property type="entry name" value="Cro/C1-type_HTH"/>
</dbReference>
<comment type="caution">
    <text evidence="3">The sequence shown here is derived from an EMBL/GenBank/DDBJ whole genome shotgun (WGS) entry which is preliminary data.</text>
</comment>
<accession>A0A224XEQ1</accession>